<proteinExistence type="predicted"/>
<feature type="transmembrane region" description="Helical" evidence="1">
    <location>
        <begin position="7"/>
        <end position="26"/>
    </location>
</feature>
<dbReference type="EMBL" id="JAXAFO010000028">
    <property type="protein sequence ID" value="MDX6850668.1"/>
    <property type="molecule type" value="Genomic_DNA"/>
</dbReference>
<dbReference type="Pfam" id="PF05359">
    <property type="entry name" value="DUF748"/>
    <property type="match status" value="1"/>
</dbReference>
<name>A0ABU4S459_9GAMM</name>
<dbReference type="PROSITE" id="PS51257">
    <property type="entry name" value="PROKAR_LIPOPROTEIN"/>
    <property type="match status" value="1"/>
</dbReference>
<evidence type="ECO:0008006" key="4">
    <source>
        <dbReference type="Google" id="ProtNLM"/>
    </source>
</evidence>
<gene>
    <name evidence="2" type="ORF">SCD92_14945</name>
</gene>
<protein>
    <recommendedName>
        <fullName evidence="4">AsmA domain-containing protein</fullName>
    </recommendedName>
</protein>
<keyword evidence="3" id="KW-1185">Reference proteome</keyword>
<evidence type="ECO:0000313" key="2">
    <source>
        <dbReference type="EMBL" id="MDX6850668.1"/>
    </source>
</evidence>
<evidence type="ECO:0000313" key="3">
    <source>
        <dbReference type="Proteomes" id="UP001273505"/>
    </source>
</evidence>
<sequence>MKVLKVLLIILLVLVLIIGGCSYWVYKNIDGFVATTIESVGTELLQTPVTLDSANFTLSEARAELHGFSIENFSGFSEPTLFTLNQVAVDIDPSSLESNIIVFDEILIDGLQLTMEQLADGHTNLQELHERLAVHKVDGANSTEPAQGAGAEPKFVIRRLAFTNVTTEIISPLMEQKTYQLNDIVRENLGDREGGVTAKELAAEIFQPVADHVTNLLREKAGSEINNLLQDNLSEEDAEQLKDVQQLLERQ</sequence>
<accession>A0ABU4S459</accession>
<comment type="caution">
    <text evidence="2">The sequence shown here is derived from an EMBL/GenBank/DDBJ whole genome shotgun (WGS) entry which is preliminary data.</text>
</comment>
<keyword evidence="1" id="KW-0812">Transmembrane</keyword>
<dbReference type="InterPro" id="IPR008023">
    <property type="entry name" value="DUF748"/>
</dbReference>
<dbReference type="RefSeq" id="WP_302721989.1">
    <property type="nucleotide sequence ID" value="NZ_JAULRU010000418.1"/>
</dbReference>
<keyword evidence="1" id="KW-1133">Transmembrane helix</keyword>
<keyword evidence="1" id="KW-0472">Membrane</keyword>
<reference evidence="2 3" key="1">
    <citation type="submission" date="2023-11" db="EMBL/GenBank/DDBJ databases">
        <title>Gilvimarinus fulvus sp. nov., isolated from the surface of Kelp.</title>
        <authorList>
            <person name="Sun Y.Y."/>
            <person name="Gong Y."/>
            <person name="Du Z.J."/>
        </authorList>
    </citation>
    <scope>NUCLEOTIDE SEQUENCE [LARGE SCALE GENOMIC DNA]</scope>
    <source>
        <strain evidence="2 3">SDUM040013</strain>
    </source>
</reference>
<organism evidence="2 3">
    <name type="scientific">Gilvimarinus gilvus</name>
    <dbReference type="NCBI Taxonomy" id="3058038"/>
    <lineage>
        <taxon>Bacteria</taxon>
        <taxon>Pseudomonadati</taxon>
        <taxon>Pseudomonadota</taxon>
        <taxon>Gammaproteobacteria</taxon>
        <taxon>Cellvibrionales</taxon>
        <taxon>Cellvibrionaceae</taxon>
        <taxon>Gilvimarinus</taxon>
    </lineage>
</organism>
<evidence type="ECO:0000256" key="1">
    <source>
        <dbReference type="SAM" id="Phobius"/>
    </source>
</evidence>
<dbReference type="Proteomes" id="UP001273505">
    <property type="component" value="Unassembled WGS sequence"/>
</dbReference>